<name>A0A914NXY6_9BILA</name>
<organism evidence="1 2">
    <name type="scientific">Panagrolaimus davidi</name>
    <dbReference type="NCBI Taxonomy" id="227884"/>
    <lineage>
        <taxon>Eukaryota</taxon>
        <taxon>Metazoa</taxon>
        <taxon>Ecdysozoa</taxon>
        <taxon>Nematoda</taxon>
        <taxon>Chromadorea</taxon>
        <taxon>Rhabditida</taxon>
        <taxon>Tylenchina</taxon>
        <taxon>Panagrolaimomorpha</taxon>
        <taxon>Panagrolaimoidea</taxon>
        <taxon>Panagrolaimidae</taxon>
        <taxon>Panagrolaimus</taxon>
    </lineage>
</organism>
<keyword evidence="1" id="KW-1185">Reference proteome</keyword>
<evidence type="ECO:0000313" key="2">
    <source>
        <dbReference type="WBParaSite" id="PDA_v2.g10319.t1"/>
    </source>
</evidence>
<dbReference type="Proteomes" id="UP000887578">
    <property type="component" value="Unplaced"/>
</dbReference>
<dbReference type="AlphaFoldDB" id="A0A914NXY6"/>
<protein>
    <submittedName>
        <fullName evidence="2">Uncharacterized protein</fullName>
    </submittedName>
</protein>
<dbReference type="WBParaSite" id="PDA_v2.g10319.t1">
    <property type="protein sequence ID" value="PDA_v2.g10319.t1"/>
    <property type="gene ID" value="PDA_v2.g10319"/>
</dbReference>
<reference evidence="2" key="1">
    <citation type="submission" date="2022-11" db="UniProtKB">
        <authorList>
            <consortium name="WormBaseParasite"/>
        </authorList>
    </citation>
    <scope>IDENTIFICATION</scope>
</reference>
<proteinExistence type="predicted"/>
<evidence type="ECO:0000313" key="1">
    <source>
        <dbReference type="Proteomes" id="UP000887578"/>
    </source>
</evidence>
<accession>A0A914NXY6</accession>
<sequence length="187" mass="21656">MYFKNDELILGQTHPSETRLKIVEDSDLHKCLYAGFYKNAGNGEIYCMAFEESGTGIQQTCSIYSIQINEEKALAKFTKVFTFPRFLLPSDPRYSTFVMDSRMLIWSHQNQTFTYIFGTVSLSEASYISVSNFHSLRFKEYQKLSESEEFEYGNRAGIFKESESFGFTQNQIKELLGLPKSFEFSMN</sequence>